<dbReference type="InterPro" id="IPR004360">
    <property type="entry name" value="Glyas_Fos-R_dOase_dom"/>
</dbReference>
<keyword evidence="3" id="KW-1185">Reference proteome</keyword>
<evidence type="ECO:0000313" key="3">
    <source>
        <dbReference type="Proteomes" id="UP000677082"/>
    </source>
</evidence>
<accession>A0A919WB04</accession>
<sequence>MVDFKLEVIVVPVSDLDRAKAFYRNLGFREDIDYSGDGGFRLVHFTPPGSTASILLGNSEVTDAAPGSVRGLQFVVEDIEAARAELVAKGVEPSEIFHDAGGVFHHAGTKDRVPGIAPGRPSYGSFLTFTDPDGNEYVLQEVTTRLPGRVEEVVYRNARDLEAALRDAAAAHGKHEEETGQADAEWPVWYADYMARERQA</sequence>
<comment type="caution">
    <text evidence="2">The sequence shown here is derived from an EMBL/GenBank/DDBJ whole genome shotgun (WGS) entry which is preliminary data.</text>
</comment>
<evidence type="ECO:0000259" key="1">
    <source>
        <dbReference type="PROSITE" id="PS51819"/>
    </source>
</evidence>
<dbReference type="SUPFAM" id="SSF54593">
    <property type="entry name" value="Glyoxalase/Bleomycin resistance protein/Dihydroxybiphenyl dioxygenase"/>
    <property type="match status" value="1"/>
</dbReference>
<dbReference type="Gene3D" id="3.10.180.10">
    <property type="entry name" value="2,3-Dihydroxybiphenyl 1,2-Dioxygenase, domain 1"/>
    <property type="match status" value="1"/>
</dbReference>
<reference evidence="2 3" key="1">
    <citation type="submission" date="2021-03" db="EMBL/GenBank/DDBJ databases">
        <title>Whole genome shotgun sequence of Actinoplanes toevensis NBRC 105298.</title>
        <authorList>
            <person name="Komaki H."/>
            <person name="Tamura T."/>
        </authorList>
    </citation>
    <scope>NUCLEOTIDE SEQUENCE [LARGE SCALE GENOMIC DNA]</scope>
    <source>
        <strain evidence="2 3">NBRC 105298</strain>
    </source>
</reference>
<dbReference type="RefSeq" id="WP_213012445.1">
    <property type="nucleotide sequence ID" value="NZ_BOQN01000128.1"/>
</dbReference>
<name>A0A919WB04_9ACTN</name>
<organism evidence="2 3">
    <name type="scientific">Paractinoplanes toevensis</name>
    <dbReference type="NCBI Taxonomy" id="571911"/>
    <lineage>
        <taxon>Bacteria</taxon>
        <taxon>Bacillati</taxon>
        <taxon>Actinomycetota</taxon>
        <taxon>Actinomycetes</taxon>
        <taxon>Micromonosporales</taxon>
        <taxon>Micromonosporaceae</taxon>
        <taxon>Paractinoplanes</taxon>
    </lineage>
</organism>
<feature type="domain" description="VOC" evidence="1">
    <location>
        <begin position="5"/>
        <end position="142"/>
    </location>
</feature>
<dbReference type="PROSITE" id="PS51819">
    <property type="entry name" value="VOC"/>
    <property type="match status" value="1"/>
</dbReference>
<dbReference type="AlphaFoldDB" id="A0A919WB04"/>
<protein>
    <submittedName>
        <fullName evidence="2">Glyoxalase</fullName>
    </submittedName>
</protein>
<gene>
    <name evidence="2" type="ORF">Ato02nite_085660</name>
</gene>
<evidence type="ECO:0000313" key="2">
    <source>
        <dbReference type="EMBL" id="GIM96773.1"/>
    </source>
</evidence>
<dbReference type="InterPro" id="IPR029068">
    <property type="entry name" value="Glyas_Bleomycin-R_OHBP_Dase"/>
</dbReference>
<proteinExistence type="predicted"/>
<dbReference type="Proteomes" id="UP000677082">
    <property type="component" value="Unassembled WGS sequence"/>
</dbReference>
<dbReference type="InterPro" id="IPR037523">
    <property type="entry name" value="VOC_core"/>
</dbReference>
<dbReference type="Pfam" id="PF00903">
    <property type="entry name" value="Glyoxalase"/>
    <property type="match status" value="1"/>
</dbReference>
<dbReference type="EMBL" id="BOQN01000128">
    <property type="protein sequence ID" value="GIM96773.1"/>
    <property type="molecule type" value="Genomic_DNA"/>
</dbReference>